<feature type="region of interest" description="Disordered" evidence="1">
    <location>
        <begin position="197"/>
        <end position="218"/>
    </location>
</feature>
<organism evidence="2 3">
    <name type="scientific">Halocatena marina</name>
    <dbReference type="NCBI Taxonomy" id="2934937"/>
    <lineage>
        <taxon>Archaea</taxon>
        <taxon>Methanobacteriati</taxon>
        <taxon>Methanobacteriota</taxon>
        <taxon>Stenosarchaea group</taxon>
        <taxon>Halobacteria</taxon>
        <taxon>Halobacteriales</taxon>
        <taxon>Natronomonadaceae</taxon>
        <taxon>Halocatena</taxon>
    </lineage>
</organism>
<accession>A0ABD5YSK6</accession>
<comment type="caution">
    <text evidence="2">The sequence shown here is derived from an EMBL/GenBank/DDBJ whole genome shotgun (WGS) entry which is preliminary data.</text>
</comment>
<evidence type="ECO:0008006" key="4">
    <source>
        <dbReference type="Google" id="ProtNLM"/>
    </source>
</evidence>
<name>A0ABD5YSK6_9EURY</name>
<dbReference type="SUPFAM" id="SSF56801">
    <property type="entry name" value="Acetyl-CoA synthetase-like"/>
    <property type="match status" value="1"/>
</dbReference>
<dbReference type="RefSeq" id="WP_390206009.1">
    <property type="nucleotide sequence ID" value="NZ_JBHSZC010000001.1"/>
</dbReference>
<dbReference type="InterPro" id="IPR042099">
    <property type="entry name" value="ANL_N_sf"/>
</dbReference>
<dbReference type="Gene3D" id="3.40.50.12780">
    <property type="entry name" value="N-terminal domain of ligase-like"/>
    <property type="match status" value="1"/>
</dbReference>
<dbReference type="EMBL" id="JBHTAX010000001">
    <property type="protein sequence ID" value="MFC7191126.1"/>
    <property type="molecule type" value="Genomic_DNA"/>
</dbReference>
<evidence type="ECO:0000256" key="1">
    <source>
        <dbReference type="SAM" id="MobiDB-lite"/>
    </source>
</evidence>
<keyword evidence="3" id="KW-1185">Reference proteome</keyword>
<sequence>MNVLGDLLARDRRSDASALLASATGHEYDYRRFCTTAWKVGNFLRHFGVRDGSTVALAEDPQPQPILVFLGTALLGGITQIDPPRKTDARVLITPAQAITETNADKCESERVSESEDEDEDENDDDDEYEYDLPMGGNGLSTVVRLTIRALSTSSRACGARIRRSHQVVLDQIRQCSDLLRAKGRTHTLRYSMLLGRSSAHGDSQRTTLSPSEHHSVSQRQSQLVSLHRYWLVEPSYFLTKKALVTTQSQTPHQSHE</sequence>
<protein>
    <recommendedName>
        <fullName evidence="4">AMP-dependent synthetase/ligase domain-containing protein</fullName>
    </recommendedName>
</protein>
<feature type="compositionally biased region" description="Acidic residues" evidence="1">
    <location>
        <begin position="115"/>
        <end position="131"/>
    </location>
</feature>
<dbReference type="Proteomes" id="UP001596417">
    <property type="component" value="Unassembled WGS sequence"/>
</dbReference>
<proteinExistence type="predicted"/>
<feature type="compositionally biased region" description="Basic and acidic residues" evidence="1">
    <location>
        <begin position="103"/>
        <end position="114"/>
    </location>
</feature>
<reference evidence="2 3" key="1">
    <citation type="journal article" date="2019" name="Int. J. Syst. Evol. Microbiol.">
        <title>The Global Catalogue of Microorganisms (GCM) 10K type strain sequencing project: providing services to taxonomists for standard genome sequencing and annotation.</title>
        <authorList>
            <consortium name="The Broad Institute Genomics Platform"/>
            <consortium name="The Broad Institute Genome Sequencing Center for Infectious Disease"/>
            <person name="Wu L."/>
            <person name="Ma J."/>
        </authorList>
    </citation>
    <scope>NUCLEOTIDE SEQUENCE [LARGE SCALE GENOMIC DNA]</scope>
    <source>
        <strain evidence="2 3">RDMS1</strain>
    </source>
</reference>
<gene>
    <name evidence="2" type="ORF">ACFQL7_15755</name>
</gene>
<evidence type="ECO:0000313" key="2">
    <source>
        <dbReference type="EMBL" id="MFC7191126.1"/>
    </source>
</evidence>
<feature type="compositionally biased region" description="Polar residues" evidence="1">
    <location>
        <begin position="201"/>
        <end position="211"/>
    </location>
</feature>
<evidence type="ECO:0000313" key="3">
    <source>
        <dbReference type="Proteomes" id="UP001596417"/>
    </source>
</evidence>
<dbReference type="AlphaFoldDB" id="A0ABD5YSK6"/>
<feature type="region of interest" description="Disordered" evidence="1">
    <location>
        <begin position="103"/>
        <end position="134"/>
    </location>
</feature>